<sequence>MDEKQKPVCGLCQRHQKLETVDGMAFWIEWDENGRPRLCMDSTTAGGGLNVLCVQFCPICGRRCENIVEMEENHGEA</sequence>
<gene>
    <name evidence="1" type="ORF">AULFYP135_01726</name>
</gene>
<dbReference type="EMBL" id="CACRSL010000003">
    <property type="protein sequence ID" value="VYT12126.1"/>
    <property type="molecule type" value="Genomic_DNA"/>
</dbReference>
<proteinExistence type="predicted"/>
<evidence type="ECO:0000313" key="1">
    <source>
        <dbReference type="EMBL" id="VYT12126.1"/>
    </source>
</evidence>
<name>A0A6N2U9F9_9FIRM</name>
<dbReference type="AlphaFoldDB" id="A0A6N2U9F9"/>
<organism evidence="1">
    <name type="scientific">uncultured Anaerotruncus sp</name>
    <dbReference type="NCBI Taxonomy" id="905011"/>
    <lineage>
        <taxon>Bacteria</taxon>
        <taxon>Bacillati</taxon>
        <taxon>Bacillota</taxon>
        <taxon>Clostridia</taxon>
        <taxon>Eubacteriales</taxon>
        <taxon>Oscillospiraceae</taxon>
        <taxon>Anaerotruncus</taxon>
        <taxon>environmental samples</taxon>
    </lineage>
</organism>
<accession>A0A6N2U9F9</accession>
<protein>
    <submittedName>
        <fullName evidence="1">Uncharacterized protein</fullName>
    </submittedName>
</protein>
<reference evidence="1" key="1">
    <citation type="submission" date="2019-11" db="EMBL/GenBank/DDBJ databases">
        <authorList>
            <person name="Feng L."/>
        </authorList>
    </citation>
    <scope>NUCLEOTIDE SEQUENCE</scope>
    <source>
        <strain evidence="1">AundefinedLFYP135</strain>
    </source>
</reference>